<dbReference type="EMBL" id="CZQA01000008">
    <property type="protein sequence ID" value="CUS35734.1"/>
    <property type="molecule type" value="Genomic_DNA"/>
</dbReference>
<gene>
    <name evidence="7" type="primary">yhbJ</name>
    <name evidence="7" type="ORF">COMA1_20426</name>
</gene>
<dbReference type="InterPro" id="IPR027417">
    <property type="entry name" value="P-loop_NTPase"/>
</dbReference>
<sequence>MFSFVDCHLVIHEDGRNLMAQLNLVIISGLSGSGKSYALKAFEDAGYFCIDNLPPALLPTFVDLCHQQHSEIANVALGVDVRERGFFADFVGILERIKTLGHAVQVLFLEAREEVLIRRFSESRRPHPLLPHRPVGEGIRFEKERMAELRRQADRIIDTSDLTVHELGDLLGKEFLQNASDRRLTISLLAFGYKFGVPYDIDLLFDVRFLKNPFFVADLKPLSGKDEPVRKFVLEDSEAIALIQHVEELLRFLLPLYQRERRSYLTIAIGCTGGRHRSVAIAGHLCERLAALGYQVGLKYRDIDKS</sequence>
<evidence type="ECO:0000259" key="5">
    <source>
        <dbReference type="Pfam" id="PF03668"/>
    </source>
</evidence>
<keyword evidence="2 4" id="KW-0067">ATP-binding</keyword>
<accession>A0A0S4LIH3</accession>
<feature type="binding site" evidence="4">
    <location>
        <begin position="29"/>
        <end position="36"/>
    </location>
    <ligand>
        <name>ATP</name>
        <dbReference type="ChEBI" id="CHEBI:30616"/>
    </ligand>
</feature>
<proteinExistence type="inferred from homology"/>
<name>A0A0S4LIH3_9BACT</name>
<protein>
    <submittedName>
        <fullName evidence="7">Uncharacterized protein</fullName>
    </submittedName>
</protein>
<dbReference type="NCBIfam" id="NF003828">
    <property type="entry name" value="PRK05416.1"/>
    <property type="match status" value="1"/>
</dbReference>
<keyword evidence="8" id="KW-1185">Reference proteome</keyword>
<evidence type="ECO:0000313" key="8">
    <source>
        <dbReference type="Proteomes" id="UP000199032"/>
    </source>
</evidence>
<dbReference type="Proteomes" id="UP000199032">
    <property type="component" value="Unassembled WGS sequence"/>
</dbReference>
<dbReference type="PIRSF" id="PIRSF005052">
    <property type="entry name" value="P-loopkin"/>
    <property type="match status" value="1"/>
</dbReference>
<dbReference type="SUPFAM" id="SSF52540">
    <property type="entry name" value="P-loop containing nucleoside triphosphate hydrolases"/>
    <property type="match status" value="1"/>
</dbReference>
<dbReference type="InterPro" id="IPR053931">
    <property type="entry name" value="RapZ_C"/>
</dbReference>
<dbReference type="Pfam" id="PF03668">
    <property type="entry name" value="RapZ-like_N"/>
    <property type="match status" value="1"/>
</dbReference>
<dbReference type="HAMAP" id="MF_00636">
    <property type="entry name" value="RapZ_like"/>
    <property type="match status" value="1"/>
</dbReference>
<evidence type="ECO:0000256" key="2">
    <source>
        <dbReference type="ARBA" id="ARBA00022840"/>
    </source>
</evidence>
<organism evidence="7 8">
    <name type="scientific">Candidatus Nitrospira nitrosa</name>
    <dbReference type="NCBI Taxonomy" id="1742972"/>
    <lineage>
        <taxon>Bacteria</taxon>
        <taxon>Pseudomonadati</taxon>
        <taxon>Nitrospirota</taxon>
        <taxon>Nitrospiria</taxon>
        <taxon>Nitrospirales</taxon>
        <taxon>Nitrospiraceae</taxon>
        <taxon>Nitrospira</taxon>
    </lineage>
</organism>
<dbReference type="STRING" id="1742972.COMA1_20426"/>
<dbReference type="Gene3D" id="3.40.50.300">
    <property type="entry name" value="P-loop containing nucleotide triphosphate hydrolases"/>
    <property type="match status" value="1"/>
</dbReference>
<evidence type="ECO:0000256" key="1">
    <source>
        <dbReference type="ARBA" id="ARBA00022741"/>
    </source>
</evidence>
<dbReference type="GO" id="GO:0005524">
    <property type="term" value="F:ATP binding"/>
    <property type="evidence" value="ECO:0007669"/>
    <property type="project" value="UniProtKB-UniRule"/>
</dbReference>
<dbReference type="InterPro" id="IPR053930">
    <property type="entry name" value="RapZ-like_N"/>
</dbReference>
<evidence type="ECO:0000256" key="3">
    <source>
        <dbReference type="ARBA" id="ARBA00023134"/>
    </source>
</evidence>
<feature type="domain" description="RapZ-like N-terminal" evidence="5">
    <location>
        <begin position="23"/>
        <end position="178"/>
    </location>
</feature>
<dbReference type="GO" id="GO:0005525">
    <property type="term" value="F:GTP binding"/>
    <property type="evidence" value="ECO:0007669"/>
    <property type="project" value="UniProtKB-UniRule"/>
</dbReference>
<feature type="domain" description="RapZ C-terminal" evidence="6">
    <location>
        <begin position="185"/>
        <end position="303"/>
    </location>
</feature>
<dbReference type="AlphaFoldDB" id="A0A0S4LIH3"/>
<evidence type="ECO:0000256" key="4">
    <source>
        <dbReference type="HAMAP-Rule" id="MF_00636"/>
    </source>
</evidence>
<feature type="binding site" evidence="4">
    <location>
        <begin position="80"/>
        <end position="83"/>
    </location>
    <ligand>
        <name>GTP</name>
        <dbReference type="ChEBI" id="CHEBI:37565"/>
    </ligand>
</feature>
<dbReference type="PANTHER" id="PTHR30448:SF0">
    <property type="entry name" value="RNASE ADAPTER PROTEIN RAPZ"/>
    <property type="match status" value="1"/>
</dbReference>
<dbReference type="InterPro" id="IPR005337">
    <property type="entry name" value="RapZ-like"/>
</dbReference>
<keyword evidence="1 4" id="KW-0547">Nucleotide-binding</keyword>
<dbReference type="PANTHER" id="PTHR30448">
    <property type="entry name" value="RNASE ADAPTER PROTEIN RAPZ"/>
    <property type="match status" value="1"/>
</dbReference>
<evidence type="ECO:0000313" key="7">
    <source>
        <dbReference type="EMBL" id="CUS35734.1"/>
    </source>
</evidence>
<reference evidence="7 8" key="1">
    <citation type="submission" date="2015-10" db="EMBL/GenBank/DDBJ databases">
        <authorList>
            <person name="Gilbert D.G."/>
        </authorList>
    </citation>
    <scope>NUCLEOTIDE SEQUENCE [LARGE SCALE GENOMIC DNA]</scope>
    <source>
        <strain evidence="7">COMA1</strain>
    </source>
</reference>
<evidence type="ECO:0000259" key="6">
    <source>
        <dbReference type="Pfam" id="PF22740"/>
    </source>
</evidence>
<dbReference type="Pfam" id="PF22740">
    <property type="entry name" value="PapZ_C"/>
    <property type="match status" value="1"/>
</dbReference>
<keyword evidence="3 4" id="KW-0342">GTP-binding</keyword>